<evidence type="ECO:0000313" key="6">
    <source>
        <dbReference type="Proteomes" id="UP000280292"/>
    </source>
</evidence>
<dbReference type="AlphaFoldDB" id="A0A3M2VZA4"/>
<comment type="cofactor">
    <cofactor evidence="1">
        <name>Mg(2+)</name>
        <dbReference type="ChEBI" id="CHEBI:18420"/>
    </cofactor>
</comment>
<reference evidence="5 6" key="1">
    <citation type="submission" date="2018-08" db="EMBL/GenBank/DDBJ databases">
        <title>Recombination of ecologically and evolutionarily significant loci maintains genetic cohesion in the Pseudomonas syringae species complex.</title>
        <authorList>
            <person name="Dillon M."/>
            <person name="Thakur S."/>
            <person name="Almeida R.N.D."/>
            <person name="Weir B.S."/>
            <person name="Guttman D.S."/>
        </authorList>
    </citation>
    <scope>NUCLEOTIDE SEQUENCE [LARGE SCALE GENOMIC DNA]</scope>
    <source>
        <strain evidence="5 6">ICMP 3883</strain>
    </source>
</reference>
<dbReference type="PROSITE" id="PS50883">
    <property type="entry name" value="EAL"/>
    <property type="match status" value="1"/>
</dbReference>
<dbReference type="Gene3D" id="3.30.70.270">
    <property type="match status" value="1"/>
</dbReference>
<dbReference type="PANTHER" id="PTHR44757">
    <property type="entry name" value="DIGUANYLATE CYCLASE DGCP"/>
    <property type="match status" value="1"/>
</dbReference>
<dbReference type="PROSITE" id="PS50887">
    <property type="entry name" value="GGDEF"/>
    <property type="match status" value="1"/>
</dbReference>
<comment type="caution">
    <text evidence="5">The sequence shown here is derived from an EMBL/GenBank/DDBJ whole genome shotgun (WGS) entry which is preliminary data.</text>
</comment>
<protein>
    <submittedName>
        <fullName evidence="5">GAF domain/GGDEF domain/EAL domain protein</fullName>
    </submittedName>
</protein>
<dbReference type="InterPro" id="IPR043128">
    <property type="entry name" value="Rev_trsase/Diguanyl_cyclase"/>
</dbReference>
<evidence type="ECO:0000256" key="1">
    <source>
        <dbReference type="ARBA" id="ARBA00001946"/>
    </source>
</evidence>
<dbReference type="SMART" id="SM00052">
    <property type="entry name" value="EAL"/>
    <property type="match status" value="1"/>
</dbReference>
<dbReference type="Proteomes" id="UP000280292">
    <property type="component" value="Unassembled WGS sequence"/>
</dbReference>
<dbReference type="CDD" id="cd01948">
    <property type="entry name" value="EAL"/>
    <property type="match status" value="1"/>
</dbReference>
<sequence length="1028" mass="115235">MLESDRYCGPIVRLNSAARHIDTLYMPLESQEICQKGMNFATMSLHTCNFWSWGFHMTAVGSCIWCFHDSLTSGYKPVSKRRFRVRVRFRCRLHSTFASHGSIAALMSAAHQQMPDIAWAAYAAGELKCLLGQGDDKVVWPAHIAAEDFDTFCNHLQLHCRVAGQGEGVLGWLLAPIADKDHPLLVELAASLGSLLQTTALIRAQNTQRVLYEISLLASSTLDRGAFLRGIHEQLGTLIDAENFYVALYDQQSGKITYPYYIDRFDDEAMAHEAFEFINTDRISLTGYVLSSGQPMFLNSSCIEQAKVDGRFFCVGRLPEFWMGAPLKNASDEVFGMVAMQVYDVSRVYSAQDRALFAVVSRHVAMALDRLLRRTDLEQIVALRTQQLSAANDALRQEVKDRERAEHLQSALFQIAALSSQPGDMNELFRSLHMIVGELLVALNFYIALYDGATGEVTFPYYIDEHQHTPPRSRRGQRGFTEYVIGQRRPCLIDYEDARRLESLGEIEVQRDSGRSSSWLGIPLFDSGQVRGVLVVQSYSKDVSYTLRDQELLTFVSRHIDTALSRRSAAEAIHTANVLLEARVRDRTRELDQANARLQHENAHDSLTGLPNRSQLQHRLRQAWQDFCRNGRQLVVMFIDLDRFKMINDSLGHHCGDILLIQAAERLRSCMREEDLLARLGGDEFAVLSIDTPLQTGTDIAQRILTAFEQPFVIDDHTIFSSCSIGVVGADSQFHQEPADLLRDADTAMYRVKNGGRDSFAVFNQALRREVSDQVEQEGALRTALKRTDQLIPYFQPVICVNTGDLLALEALIRWRMPDGRIIAPESFLPALEGLRLIGRLDLYMLKRVITILAQPENGHWPPVHVNCSSYSITRPAFAAEVLAMLAEHNVAPRRLCLELTEGALVADPEQARLSMKQLAEQGMSVMLDDFGAGFSSLSYVHQYHFSGLKIDKSFIFGLASSVRSRAIVRAIVRMAESLDLTVVAEGVEDLETLELLREIGATQAQGYYFSAPLPIEQLVISAGRAAG</sequence>
<name>A0A3M2VZA4_PSESI</name>
<evidence type="ECO:0000259" key="3">
    <source>
        <dbReference type="PROSITE" id="PS50883"/>
    </source>
</evidence>
<dbReference type="EMBL" id="RBNR01000130">
    <property type="protein sequence ID" value="RML44556.1"/>
    <property type="molecule type" value="Genomic_DNA"/>
</dbReference>
<dbReference type="InterPro" id="IPR029016">
    <property type="entry name" value="GAF-like_dom_sf"/>
</dbReference>
<evidence type="ECO:0000313" key="5">
    <source>
        <dbReference type="EMBL" id="RML44556.1"/>
    </source>
</evidence>
<dbReference type="SMART" id="SM00267">
    <property type="entry name" value="GGDEF"/>
    <property type="match status" value="1"/>
</dbReference>
<dbReference type="GO" id="GO:0003824">
    <property type="term" value="F:catalytic activity"/>
    <property type="evidence" value="ECO:0007669"/>
    <property type="project" value="UniProtKB-ARBA"/>
</dbReference>
<dbReference type="InterPro" id="IPR000160">
    <property type="entry name" value="GGDEF_dom"/>
</dbReference>
<feature type="domain" description="GGDEF" evidence="4">
    <location>
        <begin position="632"/>
        <end position="765"/>
    </location>
</feature>
<dbReference type="CDD" id="cd01949">
    <property type="entry name" value="GGDEF"/>
    <property type="match status" value="1"/>
</dbReference>
<dbReference type="Pfam" id="PF00990">
    <property type="entry name" value="GGDEF"/>
    <property type="match status" value="1"/>
</dbReference>
<dbReference type="Pfam" id="PF13185">
    <property type="entry name" value="GAF_2"/>
    <property type="match status" value="2"/>
</dbReference>
<dbReference type="Pfam" id="PF00563">
    <property type="entry name" value="EAL"/>
    <property type="match status" value="1"/>
</dbReference>
<dbReference type="SUPFAM" id="SSF55073">
    <property type="entry name" value="Nucleotide cyclase"/>
    <property type="match status" value="1"/>
</dbReference>
<comment type="subcellular location">
    <subcellularLocation>
        <location evidence="2">Cell inner membrane</location>
    </subcellularLocation>
</comment>
<organism evidence="5 6">
    <name type="scientific">Pseudomonas syringae pv. ribicola</name>
    <dbReference type="NCBI Taxonomy" id="55398"/>
    <lineage>
        <taxon>Bacteria</taxon>
        <taxon>Pseudomonadati</taxon>
        <taxon>Pseudomonadota</taxon>
        <taxon>Gammaproteobacteria</taxon>
        <taxon>Pseudomonadales</taxon>
        <taxon>Pseudomonadaceae</taxon>
        <taxon>Pseudomonas</taxon>
    </lineage>
</organism>
<evidence type="ECO:0000256" key="2">
    <source>
        <dbReference type="ARBA" id="ARBA00004533"/>
    </source>
</evidence>
<evidence type="ECO:0000259" key="4">
    <source>
        <dbReference type="PROSITE" id="PS50887"/>
    </source>
</evidence>
<dbReference type="SUPFAM" id="SSF141868">
    <property type="entry name" value="EAL domain-like"/>
    <property type="match status" value="1"/>
</dbReference>
<dbReference type="SUPFAM" id="SSF55781">
    <property type="entry name" value="GAF domain-like"/>
    <property type="match status" value="2"/>
</dbReference>
<accession>A0A3M2VZA4</accession>
<dbReference type="FunFam" id="3.30.70.270:FF:000001">
    <property type="entry name" value="Diguanylate cyclase domain protein"/>
    <property type="match status" value="1"/>
</dbReference>
<feature type="domain" description="EAL" evidence="3">
    <location>
        <begin position="774"/>
        <end position="1027"/>
    </location>
</feature>
<dbReference type="InterPro" id="IPR035919">
    <property type="entry name" value="EAL_sf"/>
</dbReference>
<dbReference type="Gene3D" id="3.30.450.40">
    <property type="match status" value="2"/>
</dbReference>
<dbReference type="SMART" id="SM00065">
    <property type="entry name" value="GAF"/>
    <property type="match status" value="2"/>
</dbReference>
<dbReference type="PANTHER" id="PTHR44757:SF2">
    <property type="entry name" value="BIOFILM ARCHITECTURE MAINTENANCE PROTEIN MBAA"/>
    <property type="match status" value="1"/>
</dbReference>
<dbReference type="InterPro" id="IPR001633">
    <property type="entry name" value="EAL_dom"/>
</dbReference>
<dbReference type="GO" id="GO:0005886">
    <property type="term" value="C:plasma membrane"/>
    <property type="evidence" value="ECO:0007669"/>
    <property type="project" value="UniProtKB-SubCell"/>
</dbReference>
<dbReference type="InterPro" id="IPR003018">
    <property type="entry name" value="GAF"/>
</dbReference>
<dbReference type="InterPro" id="IPR029787">
    <property type="entry name" value="Nucleotide_cyclase"/>
</dbReference>
<dbReference type="InterPro" id="IPR052155">
    <property type="entry name" value="Biofilm_reg_signaling"/>
</dbReference>
<dbReference type="Gene3D" id="3.20.20.450">
    <property type="entry name" value="EAL domain"/>
    <property type="match status" value="1"/>
</dbReference>
<dbReference type="NCBIfam" id="TIGR00254">
    <property type="entry name" value="GGDEF"/>
    <property type="match status" value="1"/>
</dbReference>
<proteinExistence type="predicted"/>
<gene>
    <name evidence="5" type="ORF">ALQ95_04940</name>
</gene>